<dbReference type="InterPro" id="IPR003018">
    <property type="entry name" value="GAF"/>
</dbReference>
<keyword evidence="4" id="KW-0238">DNA-binding</keyword>
<evidence type="ECO:0000313" key="8">
    <source>
        <dbReference type="Proteomes" id="UP001168694"/>
    </source>
</evidence>
<dbReference type="InterPro" id="IPR025662">
    <property type="entry name" value="Sigma_54_int_dom_ATP-bd_1"/>
</dbReference>
<protein>
    <submittedName>
        <fullName evidence="7">Sigma-54-dependent Fis family transcriptional regulator</fullName>
    </submittedName>
</protein>
<dbReference type="PANTHER" id="PTHR32071">
    <property type="entry name" value="TRANSCRIPTIONAL REGULATORY PROTEIN"/>
    <property type="match status" value="1"/>
</dbReference>
<evidence type="ECO:0000256" key="3">
    <source>
        <dbReference type="ARBA" id="ARBA00023015"/>
    </source>
</evidence>
<comment type="caution">
    <text evidence="7">The sequence shown here is derived from an EMBL/GenBank/DDBJ whole genome shotgun (WGS) entry which is preliminary data.</text>
</comment>
<dbReference type="SUPFAM" id="SSF55781">
    <property type="entry name" value="GAF domain-like"/>
    <property type="match status" value="1"/>
</dbReference>
<dbReference type="InterPro" id="IPR029016">
    <property type="entry name" value="GAF-like_dom_sf"/>
</dbReference>
<dbReference type="CDD" id="cd00009">
    <property type="entry name" value="AAA"/>
    <property type="match status" value="1"/>
</dbReference>
<dbReference type="Pfam" id="PF01590">
    <property type="entry name" value="GAF"/>
    <property type="match status" value="1"/>
</dbReference>
<dbReference type="PROSITE" id="PS00688">
    <property type="entry name" value="SIGMA54_INTERACT_3"/>
    <property type="match status" value="1"/>
</dbReference>
<keyword evidence="1" id="KW-0547">Nucleotide-binding</keyword>
<dbReference type="EMBL" id="JAUHLN010000002">
    <property type="protein sequence ID" value="MDN4073017.1"/>
    <property type="molecule type" value="Genomic_DNA"/>
</dbReference>
<dbReference type="PANTHER" id="PTHR32071:SF101">
    <property type="entry name" value="ACETOIN DEHYDROGENASE OPERON TRANSCRIPTIONAL ACTIVATOR ACOR"/>
    <property type="match status" value="1"/>
</dbReference>
<dbReference type="SUPFAM" id="SSF52540">
    <property type="entry name" value="P-loop containing nucleoside triphosphate hydrolases"/>
    <property type="match status" value="1"/>
</dbReference>
<proteinExistence type="predicted"/>
<evidence type="ECO:0000256" key="2">
    <source>
        <dbReference type="ARBA" id="ARBA00022840"/>
    </source>
</evidence>
<dbReference type="SUPFAM" id="SSF46689">
    <property type="entry name" value="Homeodomain-like"/>
    <property type="match status" value="1"/>
</dbReference>
<dbReference type="InterPro" id="IPR058031">
    <property type="entry name" value="AAA_lid_NorR"/>
</dbReference>
<evidence type="ECO:0000313" key="7">
    <source>
        <dbReference type="EMBL" id="MDN4073017.1"/>
    </source>
</evidence>
<dbReference type="InterPro" id="IPR025943">
    <property type="entry name" value="Sigma_54_int_dom_ATP-bd_2"/>
</dbReference>
<dbReference type="PRINTS" id="PR01590">
    <property type="entry name" value="HTHFIS"/>
</dbReference>
<dbReference type="InterPro" id="IPR025944">
    <property type="entry name" value="Sigma_54_int_dom_CS"/>
</dbReference>
<dbReference type="PROSITE" id="PS00676">
    <property type="entry name" value="SIGMA54_INTERACT_2"/>
    <property type="match status" value="1"/>
</dbReference>
<dbReference type="Gene3D" id="3.40.50.300">
    <property type="entry name" value="P-loop containing nucleotide triphosphate hydrolases"/>
    <property type="match status" value="1"/>
</dbReference>
<dbReference type="InterPro" id="IPR002078">
    <property type="entry name" value="Sigma_54_int"/>
</dbReference>
<dbReference type="SMART" id="SM00382">
    <property type="entry name" value="AAA"/>
    <property type="match status" value="1"/>
</dbReference>
<dbReference type="Pfam" id="PF02954">
    <property type="entry name" value="HTH_8"/>
    <property type="match status" value="1"/>
</dbReference>
<feature type="domain" description="Sigma-54 factor interaction" evidence="6">
    <location>
        <begin position="311"/>
        <end position="536"/>
    </location>
</feature>
<keyword evidence="5" id="KW-0804">Transcription</keyword>
<dbReference type="PROSITE" id="PS00675">
    <property type="entry name" value="SIGMA54_INTERACT_1"/>
    <property type="match status" value="1"/>
</dbReference>
<accession>A0ABT8E527</accession>
<evidence type="ECO:0000256" key="4">
    <source>
        <dbReference type="ARBA" id="ARBA00023125"/>
    </source>
</evidence>
<evidence type="ECO:0000256" key="5">
    <source>
        <dbReference type="ARBA" id="ARBA00023163"/>
    </source>
</evidence>
<dbReference type="Pfam" id="PF25601">
    <property type="entry name" value="AAA_lid_14"/>
    <property type="match status" value="1"/>
</dbReference>
<dbReference type="InterPro" id="IPR002197">
    <property type="entry name" value="HTH_Fis"/>
</dbReference>
<sequence>MLASNCYLSTWKRFVHEGVLDPSRLSKRIQESWHRCKEVKVDPYLTKGRHILSQEELLHQKKKSSFFLEAAQPHIARMKEAIHELGMMALLIDSEGYVLSLTGSRKIVADASKINFVEGVKWTEEEVGTNAIGTALQTKEAVLVSGTEHYSIASHQWSCSAVPVHDPEGRILGVLDVSCPIDSAHPYMLGVVASVSQAIEQELRVQTCQMEMELIQLSMDMIEAHPHLAICSPSGKILAMGQALRRRCTDLAGMKIKDAIHFGLIKETQVPLYNDHKSIIGYCVRLVPDQQSPQIQVQKTVGSSTFSFPGEKGSSPAFQQTIEGIKRVAPRSLSVYISGETGTGKELVARAIHENSPRKKGPFIAVNCGALSAELMESELFGYAPGAFTGAKKQGAEGKFKQADGGTIFLDEIGEISPAMQVALLRVLQEKKVTPVGGTKEIPVDFRVICATHQDLGQLVQKGSFRKDLFYRLHVYPLVVPALRERKEDIPDLIRYYCEISGIVPNWPDHLMEKMMAYHWPGNIRELFNVIERLHILPPATMDTDQLNRLLLPLEHQEAEHQLPLKEEPSLSFRDKVQRDVIMDALKKTKGNVTLAAKLCEIPRSTFYKKIQKFGL</sequence>
<keyword evidence="3" id="KW-0805">Transcription regulation</keyword>
<dbReference type="Gene3D" id="1.10.10.60">
    <property type="entry name" value="Homeodomain-like"/>
    <property type="match status" value="1"/>
</dbReference>
<organism evidence="7 8">
    <name type="scientific">Fictibacillus terranigra</name>
    <dbReference type="NCBI Taxonomy" id="3058424"/>
    <lineage>
        <taxon>Bacteria</taxon>
        <taxon>Bacillati</taxon>
        <taxon>Bacillota</taxon>
        <taxon>Bacilli</taxon>
        <taxon>Bacillales</taxon>
        <taxon>Fictibacillaceae</taxon>
        <taxon>Fictibacillus</taxon>
    </lineage>
</organism>
<keyword evidence="8" id="KW-1185">Reference proteome</keyword>
<dbReference type="Gene3D" id="3.30.450.40">
    <property type="match status" value="1"/>
</dbReference>
<dbReference type="Proteomes" id="UP001168694">
    <property type="component" value="Unassembled WGS sequence"/>
</dbReference>
<evidence type="ECO:0000259" key="6">
    <source>
        <dbReference type="PROSITE" id="PS50045"/>
    </source>
</evidence>
<dbReference type="Pfam" id="PF00158">
    <property type="entry name" value="Sigma54_activat"/>
    <property type="match status" value="1"/>
</dbReference>
<dbReference type="InterPro" id="IPR027417">
    <property type="entry name" value="P-loop_NTPase"/>
</dbReference>
<evidence type="ECO:0000256" key="1">
    <source>
        <dbReference type="ARBA" id="ARBA00022741"/>
    </source>
</evidence>
<name>A0ABT8E527_9BACL</name>
<dbReference type="Gene3D" id="1.10.8.60">
    <property type="match status" value="1"/>
</dbReference>
<dbReference type="InterPro" id="IPR003593">
    <property type="entry name" value="AAA+_ATPase"/>
</dbReference>
<dbReference type="InterPro" id="IPR009057">
    <property type="entry name" value="Homeodomain-like_sf"/>
</dbReference>
<dbReference type="RefSeq" id="WP_290399167.1">
    <property type="nucleotide sequence ID" value="NZ_JAUHLN010000002.1"/>
</dbReference>
<reference evidence="7" key="1">
    <citation type="submission" date="2023-06" db="EMBL/GenBank/DDBJ databases">
        <title>Draft Genome Sequences of Representative Paenibacillus Polymyxa, Bacillus cereus, Fictibacillus sp., and Brevibacillus agri Strains Isolated from Amazonian Dark Earth.</title>
        <authorList>
            <person name="Pellegrinetti T.A."/>
            <person name="Cunha I.C.M."/>
            <person name="Chaves M.G."/>
            <person name="Freitas A.S."/>
            <person name="Silva A.V.R."/>
            <person name="Tsai S.M."/>
            <person name="Mendes L.W."/>
        </authorList>
    </citation>
    <scope>NUCLEOTIDE SEQUENCE</scope>
    <source>
        <strain evidence="7">CENA-BCM004</strain>
    </source>
</reference>
<gene>
    <name evidence="7" type="ORF">QYF49_08285</name>
</gene>
<dbReference type="PROSITE" id="PS50045">
    <property type="entry name" value="SIGMA54_INTERACT_4"/>
    <property type="match status" value="1"/>
</dbReference>
<keyword evidence="2" id="KW-0067">ATP-binding</keyword>